<proteinExistence type="predicted"/>
<evidence type="ECO:0000313" key="3">
    <source>
        <dbReference type="Proteomes" id="UP001500888"/>
    </source>
</evidence>
<organism evidence="2 3">
    <name type="scientific">Sphaerisporangium flaviroseum</name>
    <dbReference type="NCBI Taxonomy" id="509199"/>
    <lineage>
        <taxon>Bacteria</taxon>
        <taxon>Bacillati</taxon>
        <taxon>Actinomycetota</taxon>
        <taxon>Actinomycetes</taxon>
        <taxon>Streptosporangiales</taxon>
        <taxon>Streptosporangiaceae</taxon>
        <taxon>Sphaerisporangium</taxon>
    </lineage>
</organism>
<feature type="region of interest" description="Disordered" evidence="1">
    <location>
        <begin position="1"/>
        <end position="116"/>
    </location>
</feature>
<name>A0ABP7IDT3_9ACTN</name>
<accession>A0ABP7IDT3</accession>
<feature type="compositionally biased region" description="Basic and acidic residues" evidence="1">
    <location>
        <begin position="28"/>
        <end position="41"/>
    </location>
</feature>
<dbReference type="Proteomes" id="UP001500888">
    <property type="component" value="Unassembled WGS sequence"/>
</dbReference>
<sequence>MRQRLVTGPLYAVDHLPHGRIALEPGPDDDRVGQRADEARGVRPVPVRRQEAQADVAPPGQPGQQHGKPREYRTPRGPRAGDPLEPVDQGGGQHRSTGPRAVGRPSRLPHGRRAGR</sequence>
<reference evidence="3" key="1">
    <citation type="journal article" date="2019" name="Int. J. Syst. Evol. Microbiol.">
        <title>The Global Catalogue of Microorganisms (GCM) 10K type strain sequencing project: providing services to taxonomists for standard genome sequencing and annotation.</title>
        <authorList>
            <consortium name="The Broad Institute Genomics Platform"/>
            <consortium name="The Broad Institute Genome Sequencing Center for Infectious Disease"/>
            <person name="Wu L."/>
            <person name="Ma J."/>
        </authorList>
    </citation>
    <scope>NUCLEOTIDE SEQUENCE [LARGE SCALE GENOMIC DNA]</scope>
    <source>
        <strain evidence="3">JCM 16908</strain>
    </source>
</reference>
<dbReference type="EMBL" id="BAAAZR010000009">
    <property type="protein sequence ID" value="GAA3815953.1"/>
    <property type="molecule type" value="Genomic_DNA"/>
</dbReference>
<comment type="caution">
    <text evidence="2">The sequence shown here is derived from an EMBL/GenBank/DDBJ whole genome shotgun (WGS) entry which is preliminary data.</text>
</comment>
<feature type="compositionally biased region" description="Basic residues" evidence="1">
    <location>
        <begin position="107"/>
        <end position="116"/>
    </location>
</feature>
<evidence type="ECO:0000256" key="1">
    <source>
        <dbReference type="SAM" id="MobiDB-lite"/>
    </source>
</evidence>
<evidence type="ECO:0000313" key="2">
    <source>
        <dbReference type="EMBL" id="GAA3815953.1"/>
    </source>
</evidence>
<gene>
    <name evidence="2" type="ORF">GCM10022226_40870</name>
</gene>
<keyword evidence="3" id="KW-1185">Reference proteome</keyword>
<protein>
    <submittedName>
        <fullName evidence="2">Uncharacterized protein</fullName>
    </submittedName>
</protein>